<sequence length="428" mass="46572">MSLTTDEQFLTACSTENIDPHDAEQRIRTGTLVFPRCSTSRHSSAFTPILIGSGTRAKVTALIGLGPRDTDRDAITQTTNVILAARPDAIMDLTTNPAGIALRRELKDIVNVPLAACLTYDLFTNPRKRLSRNEFLDRFENGLAGGLLDFVLIHIGMTPALADRMARSDRVMPTTSRGGGLIARYMRLHHCENPLIEFLDGIIDICRRTGVTLDLGDIFRPGCAHDAGDDLKWAEIQLQAELRKELLRGGVQVLCETGGHMPLHRIPELIPAYKAALGGAPLWLAGPMVIDNAVTLDDTVNTLGILTAGQHGGDMFASITHNEHYAMPTAADTATALRMARVAITALEVARGNDSETARQHRMSVARRANAWTVQADEALYPDLANQVFIQHGLKEGAPCTICGQFCPHVITPKKAPINTETADAREH</sequence>
<dbReference type="InterPro" id="IPR002817">
    <property type="entry name" value="ThiC/BzaA/B"/>
</dbReference>
<evidence type="ECO:0000256" key="5">
    <source>
        <dbReference type="ARBA" id="ARBA00022833"/>
    </source>
</evidence>
<name>A0A516NKB1_9NOCA</name>
<dbReference type="GO" id="GO:0051539">
    <property type="term" value="F:4 iron, 4 sulfur cluster binding"/>
    <property type="evidence" value="ECO:0007669"/>
    <property type="project" value="UniProtKB-KW"/>
</dbReference>
<proteinExistence type="predicted"/>
<evidence type="ECO:0000313" key="10">
    <source>
        <dbReference type="Proteomes" id="UP000317039"/>
    </source>
</evidence>
<keyword evidence="7" id="KW-0411">Iron-sulfur</keyword>
<comment type="cofactor">
    <cofactor evidence="1">
        <name>[4Fe-4S] cluster</name>
        <dbReference type="ChEBI" id="CHEBI:49883"/>
    </cofactor>
</comment>
<protein>
    <recommendedName>
        <fullName evidence="11">Phosphomethylpyrimidine synthase ThiC</fullName>
    </recommendedName>
</protein>
<evidence type="ECO:0000256" key="8">
    <source>
        <dbReference type="ARBA" id="ARBA00023239"/>
    </source>
</evidence>
<organism evidence="9 10">
    <name type="scientific">Nocardia otitidiscaviarum</name>
    <dbReference type="NCBI Taxonomy" id="1823"/>
    <lineage>
        <taxon>Bacteria</taxon>
        <taxon>Bacillati</taxon>
        <taxon>Actinomycetota</taxon>
        <taxon>Actinomycetes</taxon>
        <taxon>Mycobacteriales</taxon>
        <taxon>Nocardiaceae</taxon>
        <taxon>Nocardia</taxon>
    </lineage>
</organism>
<evidence type="ECO:0000256" key="7">
    <source>
        <dbReference type="ARBA" id="ARBA00023014"/>
    </source>
</evidence>
<dbReference type="Pfam" id="PF01964">
    <property type="entry name" value="ThiC_Rad_SAM"/>
    <property type="match status" value="1"/>
</dbReference>
<dbReference type="KEGG" id="nod:FOH10_12035"/>
<dbReference type="RefSeq" id="WP_143980770.1">
    <property type="nucleotide sequence ID" value="NZ_CP041695.1"/>
</dbReference>
<evidence type="ECO:0000256" key="1">
    <source>
        <dbReference type="ARBA" id="ARBA00001966"/>
    </source>
</evidence>
<dbReference type="PANTHER" id="PTHR30557:SF1">
    <property type="entry name" value="PHOSPHOMETHYLPYRIMIDINE SYNTHASE, CHLOROPLASTIC"/>
    <property type="match status" value="1"/>
</dbReference>
<dbReference type="AlphaFoldDB" id="A0A516NKB1"/>
<gene>
    <name evidence="9" type="ORF">FOH10_12035</name>
</gene>
<dbReference type="PANTHER" id="PTHR30557">
    <property type="entry name" value="THIAMINE BIOSYNTHESIS PROTEIN THIC"/>
    <property type="match status" value="1"/>
</dbReference>
<dbReference type="EMBL" id="CP041695">
    <property type="protein sequence ID" value="QDP79336.1"/>
    <property type="molecule type" value="Genomic_DNA"/>
</dbReference>
<evidence type="ECO:0000256" key="4">
    <source>
        <dbReference type="ARBA" id="ARBA00022723"/>
    </source>
</evidence>
<keyword evidence="4" id="KW-0479">Metal-binding</keyword>
<dbReference type="InterPro" id="IPR038521">
    <property type="entry name" value="ThiC/Bza_core_dom"/>
</dbReference>
<evidence type="ECO:0000256" key="3">
    <source>
        <dbReference type="ARBA" id="ARBA00022691"/>
    </source>
</evidence>
<keyword evidence="5" id="KW-0862">Zinc</keyword>
<dbReference type="Proteomes" id="UP000317039">
    <property type="component" value="Chromosome"/>
</dbReference>
<dbReference type="Gene3D" id="3.20.20.540">
    <property type="entry name" value="Radical SAM ThiC family, central domain"/>
    <property type="match status" value="1"/>
</dbReference>
<keyword evidence="6" id="KW-0408">Iron</keyword>
<dbReference type="GeneID" id="80333113"/>
<dbReference type="GO" id="GO:0016829">
    <property type="term" value="F:lyase activity"/>
    <property type="evidence" value="ECO:0007669"/>
    <property type="project" value="UniProtKB-KW"/>
</dbReference>
<evidence type="ECO:0000313" key="9">
    <source>
        <dbReference type="EMBL" id="QDP79336.1"/>
    </source>
</evidence>
<dbReference type="GO" id="GO:0009228">
    <property type="term" value="P:thiamine biosynthetic process"/>
    <property type="evidence" value="ECO:0007669"/>
    <property type="project" value="InterPro"/>
</dbReference>
<evidence type="ECO:0008006" key="11">
    <source>
        <dbReference type="Google" id="ProtNLM"/>
    </source>
</evidence>
<keyword evidence="2" id="KW-0004">4Fe-4S</keyword>
<evidence type="ECO:0000256" key="2">
    <source>
        <dbReference type="ARBA" id="ARBA00022485"/>
    </source>
</evidence>
<accession>A0A516NKB1</accession>
<keyword evidence="3" id="KW-0949">S-adenosyl-L-methionine</keyword>
<reference evidence="9 10" key="1">
    <citation type="submission" date="2019-07" db="EMBL/GenBank/DDBJ databases">
        <title>Complete Genome Sequence and Methylome Analysis of Nocardia otitidis-caviarum NEB252.</title>
        <authorList>
            <person name="Fomenkov A."/>
            <person name="Anton B.P."/>
            <person name="Vincze T."/>
            <person name="Roberts R.J."/>
        </authorList>
    </citation>
    <scope>NUCLEOTIDE SEQUENCE [LARGE SCALE GENOMIC DNA]</scope>
    <source>
        <strain evidence="9 10">NEB252</strain>
    </source>
</reference>
<evidence type="ECO:0000256" key="6">
    <source>
        <dbReference type="ARBA" id="ARBA00023004"/>
    </source>
</evidence>
<keyword evidence="8" id="KW-0456">Lyase</keyword>
<dbReference type="GO" id="GO:0046872">
    <property type="term" value="F:metal ion binding"/>
    <property type="evidence" value="ECO:0007669"/>
    <property type="project" value="UniProtKB-KW"/>
</dbReference>